<reference evidence="2" key="1">
    <citation type="journal article" date="2014" name="Front. Microbiol.">
        <title>High frequency of phylogenetically diverse reductive dehalogenase-homologous genes in deep subseafloor sedimentary metagenomes.</title>
        <authorList>
            <person name="Kawai M."/>
            <person name="Futagami T."/>
            <person name="Toyoda A."/>
            <person name="Takaki Y."/>
            <person name="Nishi S."/>
            <person name="Hori S."/>
            <person name="Arai W."/>
            <person name="Tsubouchi T."/>
            <person name="Morono Y."/>
            <person name="Uchiyama I."/>
            <person name="Ito T."/>
            <person name="Fujiyama A."/>
            <person name="Inagaki F."/>
            <person name="Takami H."/>
        </authorList>
    </citation>
    <scope>NUCLEOTIDE SEQUENCE</scope>
    <source>
        <strain evidence="2">Expedition CK06-06</strain>
    </source>
</reference>
<sequence>MLRIHQQTINRIQKEYGKSDTPWLIGFSGGKDSSAVLKLLVQAMDNIAELHRSVYVVFCDSGVENPLVTDFARYTFRQVNEFAKRKSLPISTYILRPKRKNR</sequence>
<dbReference type="InterPro" id="IPR014729">
    <property type="entry name" value="Rossmann-like_a/b/a_fold"/>
</dbReference>
<dbReference type="Gene3D" id="3.40.50.620">
    <property type="entry name" value="HUPs"/>
    <property type="match status" value="1"/>
</dbReference>
<organism evidence="2">
    <name type="scientific">marine sediment metagenome</name>
    <dbReference type="NCBI Taxonomy" id="412755"/>
    <lineage>
        <taxon>unclassified sequences</taxon>
        <taxon>metagenomes</taxon>
        <taxon>ecological metagenomes</taxon>
    </lineage>
</organism>
<dbReference type="Pfam" id="PF01507">
    <property type="entry name" value="PAPS_reduct"/>
    <property type="match status" value="1"/>
</dbReference>
<dbReference type="SUPFAM" id="SSF52402">
    <property type="entry name" value="Adenine nucleotide alpha hydrolases-like"/>
    <property type="match status" value="1"/>
</dbReference>
<dbReference type="PANTHER" id="PTHR43196:SF2">
    <property type="entry name" value="PHOSPHOADENOSINE PHOSPHOSULFATE REDUCTASE"/>
    <property type="match status" value="1"/>
</dbReference>
<dbReference type="EMBL" id="BARV01017943">
    <property type="protein sequence ID" value="GAI29071.1"/>
    <property type="molecule type" value="Genomic_DNA"/>
</dbReference>
<dbReference type="PANTHER" id="PTHR43196">
    <property type="entry name" value="SULFATE ADENYLYLTRANSFERASE SUBUNIT 2"/>
    <property type="match status" value="1"/>
</dbReference>
<evidence type="ECO:0000313" key="2">
    <source>
        <dbReference type="EMBL" id="GAI29071.1"/>
    </source>
</evidence>
<evidence type="ECO:0000259" key="1">
    <source>
        <dbReference type="Pfam" id="PF01507"/>
    </source>
</evidence>
<comment type="caution">
    <text evidence="2">The sequence shown here is derived from an EMBL/GenBank/DDBJ whole genome shotgun (WGS) entry which is preliminary data.</text>
</comment>
<protein>
    <recommendedName>
        <fullName evidence="1">Phosphoadenosine phosphosulphate reductase domain-containing protein</fullName>
    </recommendedName>
</protein>
<gene>
    <name evidence="2" type="ORF">S06H3_30462</name>
</gene>
<dbReference type="InterPro" id="IPR002500">
    <property type="entry name" value="PAPS_reduct_dom"/>
</dbReference>
<proteinExistence type="predicted"/>
<dbReference type="InterPro" id="IPR050128">
    <property type="entry name" value="Sulfate_adenylyltrnsfr_sub2"/>
</dbReference>
<name>X1NFU1_9ZZZZ</name>
<dbReference type="AlphaFoldDB" id="X1NFU1"/>
<dbReference type="GO" id="GO:0003824">
    <property type="term" value="F:catalytic activity"/>
    <property type="evidence" value="ECO:0007669"/>
    <property type="project" value="InterPro"/>
</dbReference>
<feature type="non-terminal residue" evidence="2">
    <location>
        <position position="102"/>
    </location>
</feature>
<accession>X1NFU1</accession>
<feature type="domain" description="Phosphoadenosine phosphosulphate reductase" evidence="1">
    <location>
        <begin position="25"/>
        <end position="78"/>
    </location>
</feature>